<protein>
    <submittedName>
        <fullName evidence="2">Uncharacterized protein</fullName>
    </submittedName>
</protein>
<gene>
    <name evidence="2" type="ORF">SDJN03_15889</name>
</gene>
<dbReference type="Proteomes" id="UP000685013">
    <property type="component" value="Chromosome 10"/>
</dbReference>
<feature type="non-terminal residue" evidence="2">
    <location>
        <position position="1"/>
    </location>
</feature>
<dbReference type="AlphaFoldDB" id="A0AAV6N2M8"/>
<evidence type="ECO:0000313" key="3">
    <source>
        <dbReference type="Proteomes" id="UP000685013"/>
    </source>
</evidence>
<name>A0AAV6N2M8_9ROSI</name>
<comment type="caution">
    <text evidence="2">The sequence shown here is derived from an EMBL/GenBank/DDBJ whole genome shotgun (WGS) entry which is preliminary data.</text>
</comment>
<reference evidence="2 3" key="1">
    <citation type="journal article" date="2021" name="Hortic Res">
        <title>The domestication of Cucurbita argyrosperma as revealed by the genome of its wild relative.</title>
        <authorList>
            <person name="Barrera-Redondo J."/>
            <person name="Sanchez-de la Vega G."/>
            <person name="Aguirre-Liguori J.A."/>
            <person name="Castellanos-Morales G."/>
            <person name="Gutierrez-Guerrero Y.T."/>
            <person name="Aguirre-Dugua X."/>
            <person name="Aguirre-Planter E."/>
            <person name="Tenaillon M.I."/>
            <person name="Lira-Saade R."/>
            <person name="Eguiarte L.E."/>
        </authorList>
    </citation>
    <scope>NUCLEOTIDE SEQUENCE [LARGE SCALE GENOMIC DNA]</scope>
    <source>
        <strain evidence="2">JBR-2021</strain>
    </source>
</reference>
<organism evidence="2 3">
    <name type="scientific">Cucurbita argyrosperma subsp. sororia</name>
    <dbReference type="NCBI Taxonomy" id="37648"/>
    <lineage>
        <taxon>Eukaryota</taxon>
        <taxon>Viridiplantae</taxon>
        <taxon>Streptophyta</taxon>
        <taxon>Embryophyta</taxon>
        <taxon>Tracheophyta</taxon>
        <taxon>Spermatophyta</taxon>
        <taxon>Magnoliopsida</taxon>
        <taxon>eudicotyledons</taxon>
        <taxon>Gunneridae</taxon>
        <taxon>Pentapetalae</taxon>
        <taxon>rosids</taxon>
        <taxon>fabids</taxon>
        <taxon>Cucurbitales</taxon>
        <taxon>Cucurbitaceae</taxon>
        <taxon>Cucurbiteae</taxon>
        <taxon>Cucurbita</taxon>
    </lineage>
</organism>
<keyword evidence="3" id="KW-1185">Reference proteome</keyword>
<evidence type="ECO:0000256" key="1">
    <source>
        <dbReference type="SAM" id="MobiDB-lite"/>
    </source>
</evidence>
<feature type="region of interest" description="Disordered" evidence="1">
    <location>
        <begin position="66"/>
        <end position="86"/>
    </location>
</feature>
<dbReference type="EMBL" id="JAGKQH010000010">
    <property type="protein sequence ID" value="KAG6590466.1"/>
    <property type="molecule type" value="Genomic_DNA"/>
</dbReference>
<evidence type="ECO:0000313" key="2">
    <source>
        <dbReference type="EMBL" id="KAG6590466.1"/>
    </source>
</evidence>
<accession>A0AAV6N2M8</accession>
<sequence length="86" mass="9622">MAAKSSSSRALVQIKASDLARTKAKPSDQNLTAMVKKFMEKRSGLKSKAVNWTSGGQHTLEYHARHDHHRSVRDHTPHHKRGSIPV</sequence>
<proteinExistence type="predicted"/>